<dbReference type="KEGG" id="gsh:117367144"/>
<keyword evidence="10" id="KW-1185">Reference proteome</keyword>
<dbReference type="GO" id="GO:0006612">
    <property type="term" value="P:protein targeting to membrane"/>
    <property type="evidence" value="ECO:0007669"/>
    <property type="project" value="TreeGrafter"/>
</dbReference>
<evidence type="ECO:0000256" key="1">
    <source>
        <dbReference type="ARBA" id="ARBA00004167"/>
    </source>
</evidence>
<evidence type="ECO:0000256" key="6">
    <source>
        <dbReference type="ARBA" id="ARBA00022989"/>
    </source>
</evidence>
<feature type="transmembrane region" description="Helical" evidence="8">
    <location>
        <begin position="180"/>
        <end position="200"/>
    </location>
</feature>
<dbReference type="InterPro" id="IPR026096">
    <property type="entry name" value="R-trans_p"/>
</dbReference>
<keyword evidence="4" id="KW-0863">Zinc-finger</keyword>
<keyword evidence="7 8" id="KW-0472">Membrane</keyword>
<dbReference type="GO" id="GO:0051205">
    <property type="term" value="P:protein insertion into membrane"/>
    <property type="evidence" value="ECO:0007669"/>
    <property type="project" value="TreeGrafter"/>
</dbReference>
<dbReference type="GO" id="GO:0008270">
    <property type="term" value="F:zinc ion binding"/>
    <property type="evidence" value="ECO:0007669"/>
    <property type="project" value="UniProtKB-KW"/>
</dbReference>
<proteinExistence type="predicted"/>
<evidence type="ECO:0000313" key="11">
    <source>
        <dbReference type="RefSeq" id="XP_033815345.1"/>
    </source>
</evidence>
<dbReference type="GeneID" id="117367144"/>
<dbReference type="PANTHER" id="PTHR14402">
    <property type="entry name" value="RECEPTOR TRANSPORTING PROTEIN"/>
    <property type="match status" value="1"/>
</dbReference>
<dbReference type="InterPro" id="IPR027377">
    <property type="entry name" value="ZAR1/RTP1-5-like_Znf-3CxxC"/>
</dbReference>
<evidence type="ECO:0000256" key="5">
    <source>
        <dbReference type="ARBA" id="ARBA00022833"/>
    </source>
</evidence>
<accession>A0A6P8S9Y5</accession>
<evidence type="ECO:0000256" key="7">
    <source>
        <dbReference type="ARBA" id="ARBA00023136"/>
    </source>
</evidence>
<dbReference type="Proteomes" id="UP000515159">
    <property type="component" value="Chromosome 9"/>
</dbReference>
<dbReference type="Pfam" id="PF13695">
    <property type="entry name" value="Zn_ribbon_3CxxC"/>
    <property type="match status" value="1"/>
</dbReference>
<evidence type="ECO:0000256" key="2">
    <source>
        <dbReference type="ARBA" id="ARBA00022692"/>
    </source>
</evidence>
<dbReference type="AlphaFoldDB" id="A0A6P8S9Y5"/>
<reference evidence="11" key="1">
    <citation type="submission" date="2025-08" db="UniProtKB">
        <authorList>
            <consortium name="RefSeq"/>
        </authorList>
    </citation>
    <scope>IDENTIFICATION</scope>
</reference>
<keyword evidence="3" id="KW-0479">Metal-binding</keyword>
<dbReference type="PANTHER" id="PTHR14402:SF8">
    <property type="entry name" value="RECEPTOR-TRANSPORTING PROTEIN 4"/>
    <property type="match status" value="1"/>
</dbReference>
<feature type="domain" description="3CxxC-type" evidence="9">
    <location>
        <begin position="43"/>
        <end position="151"/>
    </location>
</feature>
<gene>
    <name evidence="11" type="primary">LOC117367144</name>
</gene>
<dbReference type="GO" id="GO:0016020">
    <property type="term" value="C:membrane"/>
    <property type="evidence" value="ECO:0007669"/>
    <property type="project" value="UniProtKB-SubCell"/>
</dbReference>
<keyword evidence="2 8" id="KW-0812">Transmembrane</keyword>
<protein>
    <submittedName>
        <fullName evidence="11">Receptor-transporting protein 3-like</fullName>
    </submittedName>
</protein>
<evidence type="ECO:0000256" key="3">
    <source>
        <dbReference type="ARBA" id="ARBA00022723"/>
    </source>
</evidence>
<organism evidence="10 11">
    <name type="scientific">Geotrypetes seraphini</name>
    <name type="common">Gaboon caecilian</name>
    <name type="synonym">Caecilia seraphini</name>
    <dbReference type="NCBI Taxonomy" id="260995"/>
    <lineage>
        <taxon>Eukaryota</taxon>
        <taxon>Metazoa</taxon>
        <taxon>Chordata</taxon>
        <taxon>Craniata</taxon>
        <taxon>Vertebrata</taxon>
        <taxon>Euteleostomi</taxon>
        <taxon>Amphibia</taxon>
        <taxon>Gymnophiona</taxon>
        <taxon>Geotrypetes</taxon>
    </lineage>
</organism>
<dbReference type="RefSeq" id="XP_033815345.1">
    <property type="nucleotide sequence ID" value="XM_033959454.1"/>
</dbReference>
<keyword evidence="6 8" id="KW-1133">Transmembrane helix</keyword>
<evidence type="ECO:0000313" key="10">
    <source>
        <dbReference type="Proteomes" id="UP000515159"/>
    </source>
</evidence>
<name>A0A6P8S9Y5_GEOSA</name>
<evidence type="ECO:0000256" key="4">
    <source>
        <dbReference type="ARBA" id="ARBA00022771"/>
    </source>
</evidence>
<evidence type="ECO:0000259" key="9">
    <source>
        <dbReference type="SMART" id="SM01328"/>
    </source>
</evidence>
<sequence length="201" mass="23207">MSLCMDIWKSVFQEKISVVSHKDSWNLMCNTSLEPSGEQYRQHIFARFSCRSCGRSWASAQVLVLFHMKLKSRRGTVKMRPFKQRCKFCRAGFEEPEFELANVEIALNNLILRIRQQFYGEDVEDEIQAVVVDVGLQGPHESSLCEACQRGVCHRRPSGRKPCIETPTLRSEVPPKALPCSYCFIVLFVVCLILYVQYFFP</sequence>
<dbReference type="SMART" id="SM01328">
    <property type="entry name" value="zf-3CxxC"/>
    <property type="match status" value="1"/>
</dbReference>
<keyword evidence="5" id="KW-0862">Zinc</keyword>
<evidence type="ECO:0000256" key="8">
    <source>
        <dbReference type="SAM" id="Phobius"/>
    </source>
</evidence>
<comment type="subcellular location">
    <subcellularLocation>
        <location evidence="1">Membrane</location>
        <topology evidence="1">Single-pass membrane protein</topology>
    </subcellularLocation>
</comment>
<dbReference type="GO" id="GO:0031849">
    <property type="term" value="F:olfactory receptor binding"/>
    <property type="evidence" value="ECO:0007669"/>
    <property type="project" value="TreeGrafter"/>
</dbReference>
<dbReference type="OrthoDB" id="8121437at2759"/>
<dbReference type="InParanoid" id="A0A6P8S9Y5"/>